<dbReference type="InterPro" id="IPR003870">
    <property type="entry name" value="DUF222"/>
</dbReference>
<dbReference type="Proteomes" id="UP000321720">
    <property type="component" value="Unassembled WGS sequence"/>
</dbReference>
<dbReference type="CDD" id="cd00085">
    <property type="entry name" value="HNHc"/>
    <property type="match status" value="1"/>
</dbReference>
<feature type="region of interest" description="Disordered" evidence="2">
    <location>
        <begin position="310"/>
        <end position="344"/>
    </location>
</feature>
<organism evidence="4 5">
    <name type="scientific">Cellulomonas composti</name>
    <dbReference type="NCBI Taxonomy" id="266130"/>
    <lineage>
        <taxon>Bacteria</taxon>
        <taxon>Bacillati</taxon>
        <taxon>Actinomycetota</taxon>
        <taxon>Actinomycetes</taxon>
        <taxon>Micrococcales</taxon>
        <taxon>Cellulomonadaceae</taxon>
        <taxon>Cellulomonas</taxon>
    </lineage>
</organism>
<dbReference type="AlphaFoldDB" id="A0A511J7B8"/>
<keyword evidence="5" id="KW-1185">Reference proteome</keyword>
<evidence type="ECO:0000259" key="3">
    <source>
        <dbReference type="SMART" id="SM00507"/>
    </source>
</evidence>
<accession>A0A511J7B8</accession>
<dbReference type="RefSeq" id="WP_146841530.1">
    <property type="nucleotide sequence ID" value="NZ_BJWG01000002.1"/>
</dbReference>
<evidence type="ECO:0000313" key="4">
    <source>
        <dbReference type="EMBL" id="GEL93895.1"/>
    </source>
</evidence>
<comment type="similarity">
    <text evidence="1">Belongs to the Rv1128c/1148c/1588c/1702c/1945/3466 family.</text>
</comment>
<dbReference type="GO" id="GO:0003676">
    <property type="term" value="F:nucleic acid binding"/>
    <property type="evidence" value="ECO:0007669"/>
    <property type="project" value="InterPro"/>
</dbReference>
<feature type="domain" description="HNH nuclease" evidence="3">
    <location>
        <begin position="405"/>
        <end position="457"/>
    </location>
</feature>
<dbReference type="InterPro" id="IPR002711">
    <property type="entry name" value="HNH"/>
</dbReference>
<evidence type="ECO:0000313" key="5">
    <source>
        <dbReference type="Proteomes" id="UP000321720"/>
    </source>
</evidence>
<reference evidence="4 5" key="1">
    <citation type="submission" date="2019-07" db="EMBL/GenBank/DDBJ databases">
        <title>Whole genome shotgun sequence of Cellulomonas composti NBRC 100758.</title>
        <authorList>
            <person name="Hosoyama A."/>
            <person name="Uohara A."/>
            <person name="Ohji S."/>
            <person name="Ichikawa N."/>
        </authorList>
    </citation>
    <scope>NUCLEOTIDE SEQUENCE [LARGE SCALE GENOMIC DNA]</scope>
    <source>
        <strain evidence="4 5">NBRC 100758</strain>
    </source>
</reference>
<dbReference type="GO" id="GO:0008270">
    <property type="term" value="F:zinc ion binding"/>
    <property type="evidence" value="ECO:0007669"/>
    <property type="project" value="InterPro"/>
</dbReference>
<evidence type="ECO:0000256" key="1">
    <source>
        <dbReference type="ARBA" id="ARBA00023450"/>
    </source>
</evidence>
<dbReference type="GO" id="GO:0004519">
    <property type="term" value="F:endonuclease activity"/>
    <property type="evidence" value="ECO:0007669"/>
    <property type="project" value="InterPro"/>
</dbReference>
<name>A0A511J7B8_9CELL</name>
<dbReference type="EMBL" id="BJWG01000002">
    <property type="protein sequence ID" value="GEL93895.1"/>
    <property type="molecule type" value="Genomic_DNA"/>
</dbReference>
<dbReference type="Pfam" id="PF01844">
    <property type="entry name" value="HNH"/>
    <property type="match status" value="1"/>
</dbReference>
<evidence type="ECO:0000256" key="2">
    <source>
        <dbReference type="SAM" id="MobiDB-lite"/>
    </source>
</evidence>
<feature type="region of interest" description="Disordered" evidence="2">
    <location>
        <begin position="1"/>
        <end position="20"/>
    </location>
</feature>
<dbReference type="OrthoDB" id="5176970at2"/>
<dbReference type="InterPro" id="IPR003615">
    <property type="entry name" value="HNH_nuc"/>
</dbReference>
<feature type="compositionally biased region" description="Basic and acidic residues" evidence="2">
    <location>
        <begin position="317"/>
        <end position="335"/>
    </location>
</feature>
<sequence>MSAMADGVTPEGGEPRPSLSAVHDEAAGAPLPQVLALETAIDALAGLVPDAGTRVDGRAATDAVVALVAAAGRLIAIAASLLPVVEAEGWWALRGARSITTWLAVAARVPWARAQGIVRLGRAIATDLPETGAGAVGGEVPLDNALTLARLGPTTKARREALAQPAEACGEGFLVKHARELAPETFTRLVRRWAAAADPESDERGYRSAVDRECLTLSPTTHGVQLRGFLTTEHGASLRTALDSLMGTPAPGERRTTTQRRAQALADLSRLALDHGLAGTGAGGRVRPHLSCVVDHDTFRRLVDDDGALDDMAADGPDLRRSDLRDDLRGDPRDESETDPGAAPWRLRAVSDEERFAVAEVVGGGPVPGHVLRRLACDGAVGRLIFGPASELIDVGRAERRFTAARRRAIVARDQSCRYPDCGAPAALGELHHVTPWSEGGRTDANAGILLCYHHHDVVHRLRLRIESRRSGGWRFTTATGQPLDRGS</sequence>
<gene>
    <name evidence="4" type="ORF">CCO02nite_05530</name>
</gene>
<protein>
    <recommendedName>
        <fullName evidence="3">HNH nuclease domain-containing protein</fullName>
    </recommendedName>
</protein>
<proteinExistence type="inferred from homology"/>
<dbReference type="SMART" id="SM00507">
    <property type="entry name" value="HNHc"/>
    <property type="match status" value="1"/>
</dbReference>
<dbReference type="Pfam" id="PF02720">
    <property type="entry name" value="DUF222"/>
    <property type="match status" value="1"/>
</dbReference>
<comment type="caution">
    <text evidence="4">The sequence shown here is derived from an EMBL/GenBank/DDBJ whole genome shotgun (WGS) entry which is preliminary data.</text>
</comment>